<dbReference type="InterPro" id="IPR005702">
    <property type="entry name" value="Wzc-like_C"/>
</dbReference>
<evidence type="ECO:0000256" key="4">
    <source>
        <dbReference type="ARBA" id="ARBA00011903"/>
    </source>
</evidence>
<gene>
    <name evidence="21" type="ORF">J2792_003309</name>
</gene>
<dbReference type="PANTHER" id="PTHR32309:SF13">
    <property type="entry name" value="FERRIC ENTEROBACTIN TRANSPORT PROTEIN FEPE"/>
    <property type="match status" value="1"/>
</dbReference>
<evidence type="ECO:0000256" key="16">
    <source>
        <dbReference type="SAM" id="Coils"/>
    </source>
</evidence>
<comment type="subcellular location">
    <subcellularLocation>
        <location evidence="1">Cell inner membrane</location>
        <topology evidence="1">Multi-pass membrane protein</topology>
    </subcellularLocation>
</comment>
<feature type="transmembrane region" description="Helical" evidence="17">
    <location>
        <begin position="439"/>
        <end position="460"/>
    </location>
</feature>
<evidence type="ECO:0000256" key="17">
    <source>
        <dbReference type="SAM" id="Phobius"/>
    </source>
</evidence>
<reference evidence="21 22" key="1">
    <citation type="submission" date="2023-07" db="EMBL/GenBank/DDBJ databases">
        <title>Sorghum-associated microbial communities from plants grown in Nebraska, USA.</title>
        <authorList>
            <person name="Schachtman D."/>
        </authorList>
    </citation>
    <scope>NUCLEOTIDE SEQUENCE [LARGE SCALE GENOMIC DNA]</scope>
    <source>
        <strain evidence="21 22">DS1027</strain>
    </source>
</reference>
<comment type="similarity">
    <text evidence="2">Belongs to the CpsD/CapB family.</text>
</comment>
<feature type="domain" description="Polysaccharide chain length determinant N-terminal" evidence="18">
    <location>
        <begin position="16"/>
        <end position="111"/>
    </location>
</feature>
<keyword evidence="5" id="KW-1003">Cell membrane</keyword>
<dbReference type="InterPro" id="IPR032807">
    <property type="entry name" value="GNVR"/>
</dbReference>
<keyword evidence="11" id="KW-0067">ATP-binding</keyword>
<evidence type="ECO:0000256" key="6">
    <source>
        <dbReference type="ARBA" id="ARBA00022519"/>
    </source>
</evidence>
<dbReference type="Proteomes" id="UP001184150">
    <property type="component" value="Unassembled WGS sequence"/>
</dbReference>
<evidence type="ECO:0000256" key="7">
    <source>
        <dbReference type="ARBA" id="ARBA00022679"/>
    </source>
</evidence>
<evidence type="ECO:0000256" key="9">
    <source>
        <dbReference type="ARBA" id="ARBA00022741"/>
    </source>
</evidence>
<evidence type="ECO:0000256" key="14">
    <source>
        <dbReference type="ARBA" id="ARBA00023137"/>
    </source>
</evidence>
<evidence type="ECO:0000313" key="21">
    <source>
        <dbReference type="EMBL" id="MDR6512426.1"/>
    </source>
</evidence>
<keyword evidence="6" id="KW-0997">Cell inner membrane</keyword>
<evidence type="ECO:0000256" key="10">
    <source>
        <dbReference type="ARBA" id="ARBA00022777"/>
    </source>
</evidence>
<evidence type="ECO:0000256" key="12">
    <source>
        <dbReference type="ARBA" id="ARBA00022989"/>
    </source>
</evidence>
<dbReference type="PANTHER" id="PTHR32309">
    <property type="entry name" value="TYROSINE-PROTEIN KINASE"/>
    <property type="match status" value="1"/>
</dbReference>
<evidence type="ECO:0000256" key="15">
    <source>
        <dbReference type="ARBA" id="ARBA00051245"/>
    </source>
</evidence>
<dbReference type="EMBL" id="JAVDRD010000009">
    <property type="protein sequence ID" value="MDR6512426.1"/>
    <property type="molecule type" value="Genomic_DNA"/>
</dbReference>
<dbReference type="Gene3D" id="3.40.50.300">
    <property type="entry name" value="P-loop containing nucleotide triphosphate hydrolases"/>
    <property type="match status" value="1"/>
</dbReference>
<keyword evidence="10" id="KW-0418">Kinase</keyword>
<comment type="caution">
    <text evidence="21">The sequence shown here is derived from an EMBL/GenBank/DDBJ whole genome shotgun (WGS) entry which is preliminary data.</text>
</comment>
<evidence type="ECO:0000259" key="18">
    <source>
        <dbReference type="Pfam" id="PF02706"/>
    </source>
</evidence>
<dbReference type="CDD" id="cd05387">
    <property type="entry name" value="BY-kinase"/>
    <property type="match status" value="1"/>
</dbReference>
<evidence type="ECO:0000259" key="20">
    <source>
        <dbReference type="Pfam" id="PF13807"/>
    </source>
</evidence>
<evidence type="ECO:0000256" key="8">
    <source>
        <dbReference type="ARBA" id="ARBA00022692"/>
    </source>
</evidence>
<evidence type="ECO:0000256" key="3">
    <source>
        <dbReference type="ARBA" id="ARBA00008883"/>
    </source>
</evidence>
<dbReference type="Pfam" id="PF02706">
    <property type="entry name" value="Wzz"/>
    <property type="match status" value="1"/>
</dbReference>
<keyword evidence="7" id="KW-0808">Transferase</keyword>
<sequence length="723" mass="77329">MDQADEPNGAGEAGSSIDLRKLFMVVRANLWIICLIVGAALALALVITMLMTPHFTATSTVQINNQSAQVLADDQDPSQSEAASAGDTDRFLKTQIAILNSRAIADRVAQRLRLVDNASFYAGMGVPAPKPTATAAQRRAYTLSLLNKAELADITPASRLATISFTSIDPKLSANIANAWAEEFIQANLQRRYDSSAYARDFISGQLAEAKAKLEQSERDLNEYARKAGLIRLHDAGASDAAGGGGGDSGGSVTMSTLLQINTALSNAQVTRVAAEQRWRALSSGNLMGAPEVLTNQSISTLLTARATAQADLERERARHLDEYPTVQAAKAQIAAINQQINAIAQSIRASVKEQYDAALNAEQKLTAQLSELKGSTLAEQDRSVQYNLLAREATTNRTLYDGLLQRYKELNAAAGISASNIAIIDSAEPPSMPSSPVLLNNMLIALLAGLVISGLVVLVRFQLDDAVRVPEDIEEKLAMPLLGVIPKSQDTTPGEALADPKSAVSESYNSLRGSLLYSTANGLPKTILITSSQPSEGKSTTSVAVSRGLARLGRKVLLLDVDMRRPALHAVIGVANDKGMSSLLTGQHTIDDVLHATDEENFTVITSGPLPPSPTELISSGRLAGVLNELSERFDVVILDSPPVLGLADAPLMAAIVEGVVMVVQSDRSRRGSLRASLRRLRGMQPNVLGAVLTMFDASRVGNRYSEYYGYNYYRYTSENAN</sequence>
<feature type="domain" description="Tyrosine-protein kinase G-rich" evidence="20">
    <location>
        <begin position="390"/>
        <end position="461"/>
    </location>
</feature>
<feature type="coiled-coil region" evidence="16">
    <location>
        <begin position="200"/>
        <end position="227"/>
    </location>
</feature>
<dbReference type="InterPro" id="IPR027417">
    <property type="entry name" value="P-loop_NTPase"/>
</dbReference>
<comment type="similarity">
    <text evidence="3">Belongs to the etk/wzc family.</text>
</comment>
<feature type="transmembrane region" description="Helical" evidence="17">
    <location>
        <begin position="30"/>
        <end position="51"/>
    </location>
</feature>
<accession>A0ABU1MQ16</accession>
<keyword evidence="9" id="KW-0547">Nucleotide-binding</keyword>
<keyword evidence="14" id="KW-0829">Tyrosine-protein kinase</keyword>
<evidence type="ECO:0000313" key="22">
    <source>
        <dbReference type="Proteomes" id="UP001184150"/>
    </source>
</evidence>
<protein>
    <recommendedName>
        <fullName evidence="4">non-specific protein-tyrosine kinase</fullName>
        <ecNumber evidence="4">2.7.10.2</ecNumber>
    </recommendedName>
</protein>
<dbReference type="SUPFAM" id="SSF52540">
    <property type="entry name" value="P-loop containing nucleoside triphosphate hydrolases"/>
    <property type="match status" value="1"/>
</dbReference>
<proteinExistence type="inferred from homology"/>
<dbReference type="EC" id="2.7.10.2" evidence="4"/>
<evidence type="ECO:0000259" key="19">
    <source>
        <dbReference type="Pfam" id="PF13614"/>
    </source>
</evidence>
<evidence type="ECO:0000256" key="11">
    <source>
        <dbReference type="ARBA" id="ARBA00022840"/>
    </source>
</evidence>
<dbReference type="InterPro" id="IPR003856">
    <property type="entry name" value="LPS_length_determ_N"/>
</dbReference>
<organism evidence="21 22">
    <name type="scientific">Novosphingobium capsulatum</name>
    <dbReference type="NCBI Taxonomy" id="13688"/>
    <lineage>
        <taxon>Bacteria</taxon>
        <taxon>Pseudomonadati</taxon>
        <taxon>Pseudomonadota</taxon>
        <taxon>Alphaproteobacteria</taxon>
        <taxon>Sphingomonadales</taxon>
        <taxon>Sphingomonadaceae</taxon>
        <taxon>Novosphingobium</taxon>
    </lineage>
</organism>
<name>A0ABU1MQ16_9SPHN</name>
<keyword evidence="13 17" id="KW-0472">Membrane</keyword>
<comment type="catalytic activity">
    <reaction evidence="15">
        <text>L-tyrosyl-[protein] + ATP = O-phospho-L-tyrosyl-[protein] + ADP + H(+)</text>
        <dbReference type="Rhea" id="RHEA:10596"/>
        <dbReference type="Rhea" id="RHEA-COMP:10136"/>
        <dbReference type="Rhea" id="RHEA-COMP:20101"/>
        <dbReference type="ChEBI" id="CHEBI:15378"/>
        <dbReference type="ChEBI" id="CHEBI:30616"/>
        <dbReference type="ChEBI" id="CHEBI:46858"/>
        <dbReference type="ChEBI" id="CHEBI:61978"/>
        <dbReference type="ChEBI" id="CHEBI:456216"/>
        <dbReference type="EC" id="2.7.10.2"/>
    </reaction>
</comment>
<keyword evidence="16" id="KW-0175">Coiled coil</keyword>
<dbReference type="NCBIfam" id="TIGR01007">
    <property type="entry name" value="eps_fam"/>
    <property type="match status" value="1"/>
</dbReference>
<keyword evidence="12 17" id="KW-1133">Transmembrane helix</keyword>
<dbReference type="InterPro" id="IPR025669">
    <property type="entry name" value="AAA_dom"/>
</dbReference>
<keyword evidence="8 17" id="KW-0812">Transmembrane</keyword>
<dbReference type="Pfam" id="PF13614">
    <property type="entry name" value="AAA_31"/>
    <property type="match status" value="1"/>
</dbReference>
<evidence type="ECO:0000256" key="1">
    <source>
        <dbReference type="ARBA" id="ARBA00004429"/>
    </source>
</evidence>
<evidence type="ECO:0000256" key="5">
    <source>
        <dbReference type="ARBA" id="ARBA00022475"/>
    </source>
</evidence>
<evidence type="ECO:0000256" key="13">
    <source>
        <dbReference type="ARBA" id="ARBA00023136"/>
    </source>
</evidence>
<dbReference type="Pfam" id="PF13807">
    <property type="entry name" value="GNVR"/>
    <property type="match status" value="1"/>
</dbReference>
<dbReference type="InterPro" id="IPR050445">
    <property type="entry name" value="Bact_polysacc_biosynth/exp"/>
</dbReference>
<keyword evidence="22" id="KW-1185">Reference proteome</keyword>
<dbReference type="RefSeq" id="WP_062787048.1">
    <property type="nucleotide sequence ID" value="NZ_CP140000.1"/>
</dbReference>
<evidence type="ECO:0000256" key="2">
    <source>
        <dbReference type="ARBA" id="ARBA00007316"/>
    </source>
</evidence>
<feature type="domain" description="AAA" evidence="19">
    <location>
        <begin position="526"/>
        <end position="667"/>
    </location>
</feature>